<feature type="compositionally biased region" description="Polar residues" evidence="1">
    <location>
        <begin position="150"/>
        <end position="181"/>
    </location>
</feature>
<feature type="region of interest" description="Disordered" evidence="1">
    <location>
        <begin position="527"/>
        <end position="546"/>
    </location>
</feature>
<proteinExistence type="predicted"/>
<feature type="region of interest" description="Disordered" evidence="1">
    <location>
        <begin position="136"/>
        <end position="224"/>
    </location>
</feature>
<dbReference type="InParanoid" id="A0A0H2RIY1"/>
<dbReference type="Proteomes" id="UP000053477">
    <property type="component" value="Unassembled WGS sequence"/>
</dbReference>
<feature type="region of interest" description="Disordered" evidence="1">
    <location>
        <begin position="254"/>
        <end position="327"/>
    </location>
</feature>
<keyword evidence="3" id="KW-1185">Reference proteome</keyword>
<feature type="compositionally biased region" description="Polar residues" evidence="1">
    <location>
        <begin position="304"/>
        <end position="319"/>
    </location>
</feature>
<dbReference type="AlphaFoldDB" id="A0A0H2RIY1"/>
<feature type="region of interest" description="Disordered" evidence="1">
    <location>
        <begin position="377"/>
        <end position="428"/>
    </location>
</feature>
<gene>
    <name evidence="2" type="ORF">SCHPADRAFT_947440</name>
</gene>
<protein>
    <submittedName>
        <fullName evidence="2">Uncharacterized protein</fullName>
    </submittedName>
</protein>
<accession>A0A0H2RIY1</accession>
<evidence type="ECO:0000313" key="3">
    <source>
        <dbReference type="Proteomes" id="UP000053477"/>
    </source>
</evidence>
<feature type="compositionally biased region" description="Polar residues" evidence="1">
    <location>
        <begin position="418"/>
        <end position="428"/>
    </location>
</feature>
<evidence type="ECO:0000313" key="2">
    <source>
        <dbReference type="EMBL" id="KLO04791.1"/>
    </source>
</evidence>
<organism evidence="2 3">
    <name type="scientific">Schizopora paradoxa</name>
    <dbReference type="NCBI Taxonomy" id="27342"/>
    <lineage>
        <taxon>Eukaryota</taxon>
        <taxon>Fungi</taxon>
        <taxon>Dikarya</taxon>
        <taxon>Basidiomycota</taxon>
        <taxon>Agaricomycotina</taxon>
        <taxon>Agaricomycetes</taxon>
        <taxon>Hymenochaetales</taxon>
        <taxon>Schizoporaceae</taxon>
        <taxon>Schizopora</taxon>
    </lineage>
</organism>
<name>A0A0H2RIY1_9AGAM</name>
<sequence>MSMESQLTPSLASLLKVKVGGLEAYAREHEISEVDAKNVIRIRMEKLARKAEVKLGPRDGCDPDFDHTTSIGIIPDRVGKVFEICQKPGDQCHSKVLFEVGTELLIAFKRDAAAILYAKQLFELKDGFRPPRRKDAVWSVAKPPPRAHHTPSQPTSRGSTVSPSKSISNSGTPRYSQTPSRAHTEPPVPAISTTGRSSSLRAQTLSPSNTIPGTPTRIKGTSSFGNTTISSASLEIPLTQAVRAVAGATPTKFKSLYEDGSDSDGKISTPKKRSTPDESSVSSESDEDIQNTSTPKKVGLGSERSVSAGSEDVPNSQRTDSSKGPFGTFKVLALPEVKTLTHPALKRGAVPDEDNELFVPMTHSMTMDAQKAFRNKSKDNGMKTPVKGKPDAANGTNVNLASDVSTKTPIEAGKDARSSTARAVEQASTPGSGKVFGIMIQGVFTPDPCVEIGFMENQEYTMVGVAENGVYTPAGFMRDGDFVPKRYGIVTESVQCSSSTKRRISAHPGDVIDLTLDESPVKLKKAKVHSFKQGSSKGKERETSLTESDIEVIELLD</sequence>
<reference evidence="2 3" key="1">
    <citation type="submission" date="2015-04" db="EMBL/GenBank/DDBJ databases">
        <title>Complete genome sequence of Schizopora paradoxa KUC8140, a cosmopolitan wood degrader in East Asia.</title>
        <authorList>
            <consortium name="DOE Joint Genome Institute"/>
            <person name="Min B."/>
            <person name="Park H."/>
            <person name="Jang Y."/>
            <person name="Kim J.-J."/>
            <person name="Kim K.H."/>
            <person name="Pangilinan J."/>
            <person name="Lipzen A."/>
            <person name="Riley R."/>
            <person name="Grigoriev I.V."/>
            <person name="Spatafora J.W."/>
            <person name="Choi I.-G."/>
        </authorList>
    </citation>
    <scope>NUCLEOTIDE SEQUENCE [LARGE SCALE GENOMIC DNA]</scope>
    <source>
        <strain evidence="2 3">KUC8140</strain>
    </source>
</reference>
<feature type="compositionally biased region" description="Polar residues" evidence="1">
    <location>
        <begin position="394"/>
        <end position="408"/>
    </location>
</feature>
<evidence type="ECO:0000256" key="1">
    <source>
        <dbReference type="SAM" id="MobiDB-lite"/>
    </source>
</evidence>
<feature type="compositionally biased region" description="Polar residues" evidence="1">
    <location>
        <begin position="191"/>
        <end position="224"/>
    </location>
</feature>
<dbReference type="EMBL" id="KQ086432">
    <property type="protein sequence ID" value="KLO04791.1"/>
    <property type="molecule type" value="Genomic_DNA"/>
</dbReference>